<evidence type="ECO:0000313" key="3">
    <source>
        <dbReference type="Proteomes" id="UP000327030"/>
    </source>
</evidence>
<dbReference type="Gene3D" id="3.40.190.10">
    <property type="entry name" value="Periplasmic binding protein-like II"/>
    <property type="match status" value="1"/>
</dbReference>
<dbReference type="Proteomes" id="UP000327030">
    <property type="component" value="Chromosome 1"/>
</dbReference>
<reference evidence="3" key="1">
    <citation type="submission" date="2019-08" db="EMBL/GenBank/DDBJ databases">
        <title>Complete Genome Sequence of the Polysaccharide-Degrading Rumen Bacterium Pseudobutyrivibrio xylanivorans MA3014.</title>
        <authorList>
            <person name="Palevich N."/>
            <person name="Maclean P.H."/>
            <person name="Kelly W.J."/>
            <person name="Leahy S.C."/>
            <person name="Rakonjac J."/>
            <person name="Attwood G.T."/>
        </authorList>
    </citation>
    <scope>NUCLEOTIDE SEQUENCE [LARGE SCALE GENOMIC DNA]</scope>
    <source>
        <strain evidence="3">MA3014</strain>
    </source>
</reference>
<dbReference type="KEGG" id="pxv:FXF36_04270"/>
<name>A0A5P6VNA5_PSEXY</name>
<dbReference type="RefSeq" id="WP_151622640.1">
    <property type="nucleotide sequence ID" value="NZ_CP043028.1"/>
</dbReference>
<evidence type="ECO:0000313" key="2">
    <source>
        <dbReference type="EMBL" id="QFJ54143.1"/>
    </source>
</evidence>
<dbReference type="EMBL" id="CP043028">
    <property type="protein sequence ID" value="QFJ54143.1"/>
    <property type="molecule type" value="Genomic_DNA"/>
</dbReference>
<keyword evidence="1" id="KW-0732">Signal</keyword>
<dbReference type="AlphaFoldDB" id="A0A5P6VNA5"/>
<dbReference type="SUPFAM" id="SSF53850">
    <property type="entry name" value="Periplasmic binding protein-like II"/>
    <property type="match status" value="1"/>
</dbReference>
<evidence type="ECO:0000256" key="1">
    <source>
        <dbReference type="SAM" id="SignalP"/>
    </source>
</evidence>
<sequence>MRIRNKAFVISSIMCFCLVVFSFIGCGATEGNDGTGTSTLESESAEGVATDGGSTLNIYCWNTEFEERMTDYYPGYTDNGDGTGKIGNVKVVWTIVPSNDYQPALDEALLLNMTRSADERVDLFLLEADYILKYVDSDYTLDVVGNLGISESELADQYQYTKTIATSQEGKLKGVSWQATPGLFGYRRSIAIDVLGTDDPVVVQNELSDWNGFDHVADLANKKGYHMLSGPVETFRVFSNNVTQTWVDDPSSVSPKIQVDSKLIEWADMCKKYTENGWIGDNEQWTDGWNFDQSAEGKVFGFFMSTWGINFTLVGNAGEEGFGDWAVCEGPAAWYWGGTWISGARGTDNKELVVDIMRKLTCDKDNMVKMSGETQDYTNTVSGMETLAASDYKSDFLSGQNHIKLFSQAAPKIDMSKVGPYDHGLNEVFQKQMGDYIGGKCDKQTAINNFLKNAVVKYPELTYDPITVQ</sequence>
<protein>
    <submittedName>
        <fullName evidence="2">Carbohydrate ABC transporter substrate-binding protein</fullName>
    </submittedName>
</protein>
<accession>A0A5P6VNA5</accession>
<feature type="chain" id="PRO_5024794560" evidence="1">
    <location>
        <begin position="28"/>
        <end position="469"/>
    </location>
</feature>
<dbReference type="OrthoDB" id="55273at2"/>
<organism evidence="2 3">
    <name type="scientific">Pseudobutyrivibrio xylanivorans</name>
    <dbReference type="NCBI Taxonomy" id="185007"/>
    <lineage>
        <taxon>Bacteria</taxon>
        <taxon>Bacillati</taxon>
        <taxon>Bacillota</taxon>
        <taxon>Clostridia</taxon>
        <taxon>Lachnospirales</taxon>
        <taxon>Lachnospiraceae</taxon>
        <taxon>Pseudobutyrivibrio</taxon>
    </lineage>
</organism>
<proteinExistence type="predicted"/>
<gene>
    <name evidence="2" type="ORF">FXF36_04270</name>
</gene>
<feature type="signal peptide" evidence="1">
    <location>
        <begin position="1"/>
        <end position="27"/>
    </location>
</feature>
<dbReference type="PROSITE" id="PS51257">
    <property type="entry name" value="PROKAR_LIPOPROTEIN"/>
    <property type="match status" value="1"/>
</dbReference>